<keyword evidence="1" id="KW-0378">Hydrolase</keyword>
<evidence type="ECO:0000313" key="4">
    <source>
        <dbReference type="Proteomes" id="UP000190989"/>
    </source>
</evidence>
<reference evidence="4" key="1">
    <citation type="submission" date="2017-02" db="EMBL/GenBank/DDBJ databases">
        <authorList>
            <person name="Varghese N."/>
            <person name="Submissions S."/>
        </authorList>
    </citation>
    <scope>NUCLEOTIDE SEQUENCE [LARGE SCALE GENOMIC DNA]</scope>
    <source>
        <strain evidence="4">SM117</strain>
    </source>
</reference>
<evidence type="ECO:0000259" key="2">
    <source>
        <dbReference type="Pfam" id="PF03061"/>
    </source>
</evidence>
<sequence>MTVSASPSALTLRLTKAQVAAFLDDTFPESSRPLLGQVESLALNHLRMRLDPDPSMRRPGNIVSGPSLMALVDVAAYAVIAAHNGPEAMAVTNALSISFLRACQFEPIYADARILKLGRRLASVDVRIWQRSEDRLVAQSTVGYALP</sequence>
<name>A0A1U6GW91_9SPHN</name>
<dbReference type="GO" id="GO:0016289">
    <property type="term" value="F:acyl-CoA hydrolase activity"/>
    <property type="evidence" value="ECO:0007669"/>
    <property type="project" value="UniProtKB-ARBA"/>
</dbReference>
<dbReference type="STRING" id="428990.SAMN06295987_101682"/>
<dbReference type="EMBL" id="FVZE01000001">
    <property type="protein sequence ID" value="SLJ87822.1"/>
    <property type="molecule type" value="Genomic_DNA"/>
</dbReference>
<dbReference type="Pfam" id="PF03061">
    <property type="entry name" value="4HBT"/>
    <property type="match status" value="1"/>
</dbReference>
<accession>A0A1U6GW91</accession>
<organism evidence="3 4">
    <name type="scientific">Novosphingobium mathurense</name>
    <dbReference type="NCBI Taxonomy" id="428990"/>
    <lineage>
        <taxon>Bacteria</taxon>
        <taxon>Pseudomonadati</taxon>
        <taxon>Pseudomonadota</taxon>
        <taxon>Alphaproteobacteria</taxon>
        <taxon>Sphingomonadales</taxon>
        <taxon>Sphingomonadaceae</taxon>
        <taxon>Novosphingobium</taxon>
    </lineage>
</organism>
<dbReference type="CDD" id="cd03443">
    <property type="entry name" value="PaaI_thioesterase"/>
    <property type="match status" value="1"/>
</dbReference>
<dbReference type="InterPro" id="IPR006683">
    <property type="entry name" value="Thioestr_dom"/>
</dbReference>
<evidence type="ECO:0000256" key="1">
    <source>
        <dbReference type="ARBA" id="ARBA00022801"/>
    </source>
</evidence>
<dbReference type="AlphaFoldDB" id="A0A1U6GW91"/>
<dbReference type="InterPro" id="IPR029069">
    <property type="entry name" value="HotDog_dom_sf"/>
</dbReference>
<dbReference type="Gene3D" id="3.10.129.10">
    <property type="entry name" value="Hotdog Thioesterase"/>
    <property type="match status" value="1"/>
</dbReference>
<keyword evidence="4" id="KW-1185">Reference proteome</keyword>
<dbReference type="NCBIfam" id="TIGR00369">
    <property type="entry name" value="unchar_dom_1"/>
    <property type="match status" value="1"/>
</dbReference>
<dbReference type="RefSeq" id="WP_054946212.1">
    <property type="nucleotide sequence ID" value="NZ_FVZE01000001.1"/>
</dbReference>
<gene>
    <name evidence="3" type="ORF">SAMN06295987_101682</name>
</gene>
<proteinExistence type="predicted"/>
<protein>
    <submittedName>
        <fullName evidence="3">Uncharacterized domain 1-containing protein</fullName>
    </submittedName>
</protein>
<dbReference type="Proteomes" id="UP000190989">
    <property type="component" value="Unassembled WGS sequence"/>
</dbReference>
<dbReference type="InterPro" id="IPR003736">
    <property type="entry name" value="PAAI_dom"/>
</dbReference>
<feature type="domain" description="Thioesterase" evidence="2">
    <location>
        <begin position="61"/>
        <end position="133"/>
    </location>
</feature>
<evidence type="ECO:0000313" key="3">
    <source>
        <dbReference type="EMBL" id="SLJ87822.1"/>
    </source>
</evidence>
<dbReference type="SUPFAM" id="SSF54637">
    <property type="entry name" value="Thioesterase/thiol ester dehydrase-isomerase"/>
    <property type="match status" value="1"/>
</dbReference>